<feature type="transmembrane region" description="Helical" evidence="9">
    <location>
        <begin position="29"/>
        <end position="47"/>
    </location>
</feature>
<gene>
    <name evidence="9" type="primary">lnt</name>
    <name evidence="11" type="ORF">GGQ74_000377</name>
</gene>
<evidence type="ECO:0000256" key="4">
    <source>
        <dbReference type="ARBA" id="ARBA00022679"/>
    </source>
</evidence>
<evidence type="ECO:0000259" key="10">
    <source>
        <dbReference type="PROSITE" id="PS50263"/>
    </source>
</evidence>
<evidence type="ECO:0000256" key="5">
    <source>
        <dbReference type="ARBA" id="ARBA00022692"/>
    </source>
</evidence>
<keyword evidence="8 9" id="KW-0012">Acyltransferase</keyword>
<dbReference type="AlphaFoldDB" id="A0A846QI63"/>
<dbReference type="EMBL" id="JAATJA010000001">
    <property type="protein sequence ID" value="NJB66737.1"/>
    <property type="molecule type" value="Genomic_DNA"/>
</dbReference>
<dbReference type="PROSITE" id="PS50263">
    <property type="entry name" value="CN_HYDROLASE"/>
    <property type="match status" value="1"/>
</dbReference>
<reference evidence="11 12" key="1">
    <citation type="submission" date="2020-03" db="EMBL/GenBank/DDBJ databases">
        <title>Genomic Encyclopedia of Type Strains, Phase IV (KMG-IV): sequencing the most valuable type-strain genomes for metagenomic binning, comparative biology and taxonomic classification.</title>
        <authorList>
            <person name="Goeker M."/>
        </authorList>
    </citation>
    <scope>NUCLEOTIDE SEQUENCE [LARGE SCALE GENOMIC DNA]</scope>
    <source>
        <strain evidence="11 12">DSM 24233</strain>
    </source>
</reference>
<organism evidence="11 12">
    <name type="scientific">Desulfobaculum xiamenense</name>
    <dbReference type="NCBI Taxonomy" id="995050"/>
    <lineage>
        <taxon>Bacteria</taxon>
        <taxon>Pseudomonadati</taxon>
        <taxon>Thermodesulfobacteriota</taxon>
        <taxon>Desulfovibrionia</taxon>
        <taxon>Desulfovibrionales</taxon>
        <taxon>Desulfovibrionaceae</taxon>
        <taxon>Desulfobaculum</taxon>
    </lineage>
</organism>
<keyword evidence="6 9" id="KW-1133">Transmembrane helix</keyword>
<protein>
    <recommendedName>
        <fullName evidence="9">Apolipoprotein N-acyltransferase</fullName>
        <shortName evidence="9">ALP N-acyltransferase</shortName>
        <ecNumber evidence="9">2.3.1.269</ecNumber>
    </recommendedName>
</protein>
<sequence length="509" mass="54300">MTYATALIIACIGAWTGFANPVFQAPYLSLLFPAGIALAGFSATTPAGAFRRGLFAGTLAYGGCLYWVALPVHDYGNLPWLLAAPCPVLLGLYCGLYAGLFALGMRMVRYRLPWLLTGVFAACLWAALEALRGWLFTGFPWLCLASAFAPIPWMLQAAALVGANGLSGALAGAAVLPLAGQGKARAIVASLAALALVGGYGMYAVGSATAPTETVRVALVQGNIDQAQKWDMTFQDGTVDRYETLTQAAQAQERPNLVVWPETALPFYFQETSLLGSRVRKLAREGNSYLLTGAPAYTPAPDGSGYRMHNRAFLIGPDGATAGFYDKEHLVPFGEYVPFGNLLFFLDKLVQGVGDFVPGTSTVPLPAGTMDLGVLICYETIFPELAQARVDAGANLLVNISNDAWFGDSSAPLQHLHMSVLRAVEQGRWLVRGTNTGISAIIDPLGEIRAQGGLFRAESVSFGEVGIVSTLTPYHRHRDALRAGCAVLLLLFGLAAHLSPFYRRVQVLD</sequence>
<dbReference type="EC" id="2.3.1.269" evidence="9"/>
<feature type="transmembrane region" description="Helical" evidence="9">
    <location>
        <begin position="480"/>
        <end position="502"/>
    </location>
</feature>
<dbReference type="InterPro" id="IPR004563">
    <property type="entry name" value="Apolipo_AcylTrfase"/>
</dbReference>
<dbReference type="PANTHER" id="PTHR38686:SF1">
    <property type="entry name" value="APOLIPOPROTEIN N-ACYLTRANSFERASE"/>
    <property type="match status" value="1"/>
</dbReference>
<evidence type="ECO:0000256" key="1">
    <source>
        <dbReference type="ARBA" id="ARBA00004651"/>
    </source>
</evidence>
<evidence type="ECO:0000256" key="7">
    <source>
        <dbReference type="ARBA" id="ARBA00023136"/>
    </source>
</evidence>
<keyword evidence="12" id="KW-1185">Reference proteome</keyword>
<comment type="subcellular location">
    <subcellularLocation>
        <location evidence="1 9">Cell membrane</location>
        <topology evidence="1 9">Multi-pass membrane protein</topology>
    </subcellularLocation>
</comment>
<comment type="function">
    <text evidence="9">Catalyzes the phospholipid dependent N-acylation of the N-terminal cysteine of apolipoprotein, the last step in lipoprotein maturation.</text>
</comment>
<dbReference type="SUPFAM" id="SSF56317">
    <property type="entry name" value="Carbon-nitrogen hydrolase"/>
    <property type="match status" value="1"/>
</dbReference>
<evidence type="ECO:0000256" key="6">
    <source>
        <dbReference type="ARBA" id="ARBA00022989"/>
    </source>
</evidence>
<comment type="similarity">
    <text evidence="2 9">Belongs to the CN hydrolase family. Apolipoprotein N-acyltransferase subfamily.</text>
</comment>
<dbReference type="NCBIfam" id="TIGR00546">
    <property type="entry name" value="lnt"/>
    <property type="match status" value="1"/>
</dbReference>
<dbReference type="RefSeq" id="WP_167939849.1">
    <property type="nucleotide sequence ID" value="NZ_JAATJA010000001.1"/>
</dbReference>
<feature type="transmembrane region" description="Helical" evidence="9">
    <location>
        <begin position="112"/>
        <end position="128"/>
    </location>
</feature>
<dbReference type="Pfam" id="PF00795">
    <property type="entry name" value="CN_hydrolase"/>
    <property type="match status" value="1"/>
</dbReference>
<dbReference type="CDD" id="cd07571">
    <property type="entry name" value="ALP_N-acyl_transferase"/>
    <property type="match status" value="1"/>
</dbReference>
<evidence type="ECO:0000256" key="9">
    <source>
        <dbReference type="HAMAP-Rule" id="MF_01148"/>
    </source>
</evidence>
<dbReference type="Proteomes" id="UP000580856">
    <property type="component" value="Unassembled WGS sequence"/>
</dbReference>
<feature type="transmembrane region" description="Helical" evidence="9">
    <location>
        <begin position="54"/>
        <end position="72"/>
    </location>
</feature>
<evidence type="ECO:0000256" key="2">
    <source>
        <dbReference type="ARBA" id="ARBA00010065"/>
    </source>
</evidence>
<name>A0A846QI63_9BACT</name>
<dbReference type="UniPathway" id="UPA00666"/>
<proteinExistence type="inferred from homology"/>
<dbReference type="PANTHER" id="PTHR38686">
    <property type="entry name" value="APOLIPOPROTEIN N-ACYLTRANSFERASE"/>
    <property type="match status" value="1"/>
</dbReference>
<dbReference type="HAMAP" id="MF_01148">
    <property type="entry name" value="Lnt"/>
    <property type="match status" value="1"/>
</dbReference>
<comment type="pathway">
    <text evidence="9">Protein modification; lipoprotein biosynthesis (N-acyl transfer).</text>
</comment>
<feature type="domain" description="CN hydrolase" evidence="10">
    <location>
        <begin position="220"/>
        <end position="473"/>
    </location>
</feature>
<dbReference type="InterPro" id="IPR003010">
    <property type="entry name" value="C-N_Hydrolase"/>
</dbReference>
<comment type="caution">
    <text evidence="11">The sequence shown here is derived from an EMBL/GenBank/DDBJ whole genome shotgun (WGS) entry which is preliminary data.</text>
</comment>
<keyword evidence="11" id="KW-0449">Lipoprotein</keyword>
<evidence type="ECO:0000256" key="3">
    <source>
        <dbReference type="ARBA" id="ARBA00022475"/>
    </source>
</evidence>
<dbReference type="GO" id="GO:0005886">
    <property type="term" value="C:plasma membrane"/>
    <property type="evidence" value="ECO:0007669"/>
    <property type="project" value="UniProtKB-SubCell"/>
</dbReference>
<dbReference type="Pfam" id="PF20154">
    <property type="entry name" value="LNT_N"/>
    <property type="match status" value="1"/>
</dbReference>
<evidence type="ECO:0000313" key="12">
    <source>
        <dbReference type="Proteomes" id="UP000580856"/>
    </source>
</evidence>
<comment type="catalytic activity">
    <reaction evidence="9">
        <text>N-terminal S-1,2-diacyl-sn-glyceryl-L-cysteinyl-[lipoprotein] + a glycerophospholipid = N-acyl-S-1,2-diacyl-sn-glyceryl-L-cysteinyl-[lipoprotein] + a 2-acyl-sn-glycero-3-phospholipid + H(+)</text>
        <dbReference type="Rhea" id="RHEA:48228"/>
        <dbReference type="Rhea" id="RHEA-COMP:14681"/>
        <dbReference type="Rhea" id="RHEA-COMP:14684"/>
        <dbReference type="ChEBI" id="CHEBI:15378"/>
        <dbReference type="ChEBI" id="CHEBI:136912"/>
        <dbReference type="ChEBI" id="CHEBI:140656"/>
        <dbReference type="ChEBI" id="CHEBI:140657"/>
        <dbReference type="ChEBI" id="CHEBI:140660"/>
        <dbReference type="EC" id="2.3.1.269"/>
    </reaction>
</comment>
<feature type="transmembrane region" description="Helical" evidence="9">
    <location>
        <begin position="78"/>
        <end position="100"/>
    </location>
</feature>
<keyword evidence="3 9" id="KW-1003">Cell membrane</keyword>
<dbReference type="Gene3D" id="3.60.110.10">
    <property type="entry name" value="Carbon-nitrogen hydrolase"/>
    <property type="match status" value="1"/>
</dbReference>
<accession>A0A846QI63</accession>
<feature type="transmembrane region" description="Helical" evidence="9">
    <location>
        <begin position="186"/>
        <end position="206"/>
    </location>
</feature>
<dbReference type="InterPro" id="IPR036526">
    <property type="entry name" value="C-N_Hydrolase_sf"/>
</dbReference>
<keyword evidence="7 9" id="KW-0472">Membrane</keyword>
<evidence type="ECO:0000256" key="8">
    <source>
        <dbReference type="ARBA" id="ARBA00023315"/>
    </source>
</evidence>
<evidence type="ECO:0000313" key="11">
    <source>
        <dbReference type="EMBL" id="NJB66737.1"/>
    </source>
</evidence>
<dbReference type="InterPro" id="IPR045378">
    <property type="entry name" value="LNT_N"/>
</dbReference>
<keyword evidence="4 9" id="KW-0808">Transferase</keyword>
<feature type="transmembrane region" description="Helical" evidence="9">
    <location>
        <begin position="158"/>
        <end position="180"/>
    </location>
</feature>
<keyword evidence="5 9" id="KW-0812">Transmembrane</keyword>
<dbReference type="GO" id="GO:0016410">
    <property type="term" value="F:N-acyltransferase activity"/>
    <property type="evidence" value="ECO:0007669"/>
    <property type="project" value="UniProtKB-UniRule"/>
</dbReference>
<dbReference type="GO" id="GO:0042158">
    <property type="term" value="P:lipoprotein biosynthetic process"/>
    <property type="evidence" value="ECO:0007669"/>
    <property type="project" value="UniProtKB-UniRule"/>
</dbReference>